<dbReference type="PANTHER" id="PTHR23514:SF13">
    <property type="entry name" value="INNER MEMBRANE PROTEIN YBJJ"/>
    <property type="match status" value="1"/>
</dbReference>
<dbReference type="Gene3D" id="1.20.1250.20">
    <property type="entry name" value="MFS general substrate transporter like domains"/>
    <property type="match status" value="2"/>
</dbReference>
<sequence>MTSLQKARAAVFVYFLLCGSAVTIWATHIPLVQKTLALSHTQIGFIILLMGAGALASMQVVGAMVDRFGSGRVLVWISVALGLALGLPGLAINYLTLAIAIFILGLNIGGIDIAMNAQALELERAYGRPIFSSFHAMWSIGGVLGSLSAGAALSLKIAMPVTMGTWGLLTIATGLAFSKKLLNVTIDAGAESVAKSKGRPREFYYVLFIGLVSASAAIIEGIGIDWSALFTIEKFNSSVAVGGISIATFTAAMAIVRFIADKVVARYGRIFVIRNGALVASVGIALSILTPNLPLSWIGWAIAGIGISAVVPQCMAFASDIGSLQNQGRNLAKVVGLTYAGVLGGPAVIGFIGNAIGLQGALVSGILLALFIAIGSILMQKGKAKYGKTI</sequence>
<dbReference type="KEGG" id="rla:Rhola_00009490"/>
<keyword evidence="2 5" id="KW-0812">Transmembrane</keyword>
<dbReference type="InterPro" id="IPR036259">
    <property type="entry name" value="MFS_trans_sf"/>
</dbReference>
<dbReference type="EMBL" id="CP007490">
    <property type="protein sequence ID" value="AIC47749.1"/>
    <property type="molecule type" value="Genomic_DNA"/>
</dbReference>
<dbReference type="GO" id="GO:0005886">
    <property type="term" value="C:plasma membrane"/>
    <property type="evidence" value="ECO:0007669"/>
    <property type="project" value="UniProtKB-SubCell"/>
</dbReference>
<evidence type="ECO:0000256" key="2">
    <source>
        <dbReference type="ARBA" id="ARBA00022692"/>
    </source>
</evidence>
<feature type="transmembrane region" description="Helical" evidence="5">
    <location>
        <begin position="163"/>
        <end position="182"/>
    </location>
</feature>
<proteinExistence type="predicted"/>
<dbReference type="OrthoDB" id="151222at2"/>
<accession>A0A060JNI3</accession>
<comment type="subcellular location">
    <subcellularLocation>
        <location evidence="1">Cell membrane</location>
        <topology evidence="1">Multi-pass membrane protein</topology>
    </subcellularLocation>
</comment>
<dbReference type="AlphaFoldDB" id="A0A060JNI3"/>
<feature type="transmembrane region" description="Helical" evidence="5">
    <location>
        <begin position="297"/>
        <end position="318"/>
    </location>
</feature>
<dbReference type="HOGENOM" id="CLU_035309_1_0_11"/>
<dbReference type="Proteomes" id="UP000067708">
    <property type="component" value="Chromosome"/>
</dbReference>
<dbReference type="InterPro" id="IPR011701">
    <property type="entry name" value="MFS"/>
</dbReference>
<feature type="transmembrane region" description="Helical" evidence="5">
    <location>
        <begin position="358"/>
        <end position="379"/>
    </location>
</feature>
<feature type="transmembrane region" description="Helical" evidence="5">
    <location>
        <begin position="73"/>
        <end position="91"/>
    </location>
</feature>
<dbReference type="eggNOG" id="COG0738">
    <property type="taxonomic scope" value="Bacteria"/>
</dbReference>
<organism evidence="7 8">
    <name type="scientific">Rhodoluna lacicola</name>
    <dbReference type="NCBI Taxonomy" id="529884"/>
    <lineage>
        <taxon>Bacteria</taxon>
        <taxon>Bacillati</taxon>
        <taxon>Actinomycetota</taxon>
        <taxon>Actinomycetes</taxon>
        <taxon>Micrococcales</taxon>
        <taxon>Microbacteriaceae</taxon>
        <taxon>Luna cluster</taxon>
        <taxon>Luna-1 subcluster</taxon>
        <taxon>Rhodoluna</taxon>
    </lineage>
</organism>
<feature type="transmembrane region" description="Helical" evidence="5">
    <location>
        <begin position="330"/>
        <end position="352"/>
    </location>
</feature>
<name>A0A060JNI3_9MICO</name>
<evidence type="ECO:0000256" key="5">
    <source>
        <dbReference type="SAM" id="Phobius"/>
    </source>
</evidence>
<protein>
    <submittedName>
        <fullName evidence="7">Major Facilitator Superfamily</fullName>
    </submittedName>
</protein>
<keyword evidence="4 5" id="KW-0472">Membrane</keyword>
<dbReference type="GO" id="GO:0022857">
    <property type="term" value="F:transmembrane transporter activity"/>
    <property type="evidence" value="ECO:0007669"/>
    <property type="project" value="InterPro"/>
</dbReference>
<feature type="transmembrane region" description="Helical" evidence="5">
    <location>
        <begin position="12"/>
        <end position="31"/>
    </location>
</feature>
<evidence type="ECO:0000313" key="8">
    <source>
        <dbReference type="Proteomes" id="UP000067708"/>
    </source>
</evidence>
<feature type="transmembrane region" description="Helical" evidence="5">
    <location>
        <begin position="239"/>
        <end position="260"/>
    </location>
</feature>
<dbReference type="SUPFAM" id="SSF103473">
    <property type="entry name" value="MFS general substrate transporter"/>
    <property type="match status" value="1"/>
</dbReference>
<feature type="transmembrane region" description="Helical" evidence="5">
    <location>
        <begin position="136"/>
        <end position="157"/>
    </location>
</feature>
<dbReference type="CDD" id="cd17393">
    <property type="entry name" value="MFS_MosC_like"/>
    <property type="match status" value="1"/>
</dbReference>
<evidence type="ECO:0000256" key="4">
    <source>
        <dbReference type="ARBA" id="ARBA00023136"/>
    </source>
</evidence>
<dbReference type="STRING" id="529884.Rhola_00009490"/>
<dbReference type="Pfam" id="PF07690">
    <property type="entry name" value="MFS_1"/>
    <property type="match status" value="2"/>
</dbReference>
<evidence type="ECO:0000313" key="7">
    <source>
        <dbReference type="EMBL" id="AIC47749.1"/>
    </source>
</evidence>
<feature type="transmembrane region" description="Helical" evidence="5">
    <location>
        <begin position="43"/>
        <end position="61"/>
    </location>
</feature>
<dbReference type="PROSITE" id="PS50850">
    <property type="entry name" value="MFS"/>
    <property type="match status" value="1"/>
</dbReference>
<feature type="transmembrane region" description="Helical" evidence="5">
    <location>
        <begin position="203"/>
        <end position="224"/>
    </location>
</feature>
<evidence type="ECO:0000256" key="3">
    <source>
        <dbReference type="ARBA" id="ARBA00022989"/>
    </source>
</evidence>
<gene>
    <name evidence="7" type="ORF">Rhola_00009490</name>
</gene>
<feature type="transmembrane region" description="Helical" evidence="5">
    <location>
        <begin position="97"/>
        <end position="115"/>
    </location>
</feature>
<dbReference type="RefSeq" id="WP_038502732.1">
    <property type="nucleotide sequence ID" value="NZ_CP007490.1"/>
</dbReference>
<dbReference type="PANTHER" id="PTHR23514">
    <property type="entry name" value="BYPASS OF STOP CODON PROTEIN 6"/>
    <property type="match status" value="1"/>
</dbReference>
<feature type="domain" description="Major facilitator superfamily (MFS) profile" evidence="6">
    <location>
        <begin position="206"/>
        <end position="390"/>
    </location>
</feature>
<reference evidence="7 8" key="1">
    <citation type="journal article" date="2014" name="Int. J. Syst. Evol. Microbiol.">
        <title>Rhodoluna lacicola gen. nov., sp. nov., a planktonic freshwater bacterium with stream-lined genome.</title>
        <authorList>
            <person name="Hahn M."/>
            <person name="Schmidt J."/>
            <person name="Taipale S.J."/>
            <person name="Doolittle W.F."/>
            <person name="Koll U."/>
        </authorList>
    </citation>
    <scope>NUCLEOTIDE SEQUENCE [LARGE SCALE GENOMIC DNA]</scope>
    <source>
        <strain evidence="7 8">MWH-Ta8</strain>
    </source>
</reference>
<dbReference type="InterPro" id="IPR051788">
    <property type="entry name" value="MFS_Transporter"/>
</dbReference>
<keyword evidence="3 5" id="KW-1133">Transmembrane helix</keyword>
<evidence type="ECO:0000259" key="6">
    <source>
        <dbReference type="PROSITE" id="PS50850"/>
    </source>
</evidence>
<dbReference type="InterPro" id="IPR020846">
    <property type="entry name" value="MFS_dom"/>
</dbReference>
<keyword evidence="8" id="KW-1185">Reference proteome</keyword>
<feature type="transmembrane region" description="Helical" evidence="5">
    <location>
        <begin position="272"/>
        <end position="291"/>
    </location>
</feature>
<evidence type="ECO:0000256" key="1">
    <source>
        <dbReference type="ARBA" id="ARBA00004651"/>
    </source>
</evidence>